<evidence type="ECO:0000313" key="1">
    <source>
        <dbReference type="EMBL" id="KAK0176830.1"/>
    </source>
</evidence>
<comment type="caution">
    <text evidence="1">The sequence shown here is derived from an EMBL/GenBank/DDBJ whole genome shotgun (WGS) entry which is preliminary data.</text>
</comment>
<reference evidence="1" key="2">
    <citation type="submission" date="2023-03" db="EMBL/GenBank/DDBJ databases">
        <authorList>
            <person name="Inwood S.N."/>
            <person name="Skelly J.G."/>
            <person name="Guhlin J."/>
            <person name="Harrop T.W.R."/>
            <person name="Goldson S.G."/>
            <person name="Dearden P.K."/>
        </authorList>
    </citation>
    <scope>NUCLEOTIDE SEQUENCE</scope>
    <source>
        <strain evidence="1">Irish</strain>
        <tissue evidence="1">Whole body</tissue>
    </source>
</reference>
<reference evidence="1" key="1">
    <citation type="journal article" date="2023" name="bioRxiv">
        <title>Scaffold-level genome assemblies of two parasitoid biocontrol wasps reveal the parthenogenesis mechanism and an associated novel virus.</title>
        <authorList>
            <person name="Inwood S."/>
            <person name="Skelly J."/>
            <person name="Guhlin J."/>
            <person name="Harrop T."/>
            <person name="Goldson S."/>
            <person name="Dearden P."/>
        </authorList>
    </citation>
    <scope>NUCLEOTIDE SEQUENCE</scope>
    <source>
        <strain evidence="1">Irish</strain>
        <tissue evidence="1">Whole body</tissue>
    </source>
</reference>
<sequence>MELRREFRLDDQIQKINNGSAITSSYCSSLHKIINMSNTVYDEKILLPKLPAGTILIKQSNSCSNTKELSKNLMTQKVIEKTIESSTEKMKSVHGPEKIIRNIRMRRNPVRETKKKFDDNCIRPRLLTTKRRGNNDHHVNNIMDKKHTKLSTVPYMNTRSVTKKMYNVGASYQAPTVKDEIEWKEWPIHGMHERPIYHPQMGLAVECIGEHFINLDGCSYQKISQSLKIGVATNYSQHQQANIYPADAKKHDWSVENNVEHSFENCMHESLHSVLAYSVQISMPQYKRLIDNYKKINDEKFMDQDLKVTSLTRSNLNCDVDSSKLQTAKPSLNLKCIKNQAKLQKVLERGSKNTLILLKTSDPSLKNESHGKLNISEITSNSSTSVKADRNIGNENIVKYQKLNDNQLSIDDLNKNTTNDFLKNSTTNSNDEILLTSSSSSSSKIQSDVVNNTSENWLNELISDTAMLYCTAIGIHQDDFVMYLNTLDAKQCINWINSRY</sequence>
<name>A0AA39KWZ4_9HYME</name>
<dbReference type="EMBL" id="JAQQBS010000001">
    <property type="protein sequence ID" value="KAK0176830.1"/>
    <property type="molecule type" value="Genomic_DNA"/>
</dbReference>
<dbReference type="Proteomes" id="UP001168990">
    <property type="component" value="Unassembled WGS sequence"/>
</dbReference>
<keyword evidence="2" id="KW-1185">Reference proteome</keyword>
<organism evidence="1 2">
    <name type="scientific">Microctonus aethiopoides</name>
    <dbReference type="NCBI Taxonomy" id="144406"/>
    <lineage>
        <taxon>Eukaryota</taxon>
        <taxon>Metazoa</taxon>
        <taxon>Ecdysozoa</taxon>
        <taxon>Arthropoda</taxon>
        <taxon>Hexapoda</taxon>
        <taxon>Insecta</taxon>
        <taxon>Pterygota</taxon>
        <taxon>Neoptera</taxon>
        <taxon>Endopterygota</taxon>
        <taxon>Hymenoptera</taxon>
        <taxon>Apocrita</taxon>
        <taxon>Ichneumonoidea</taxon>
        <taxon>Braconidae</taxon>
        <taxon>Euphorinae</taxon>
        <taxon>Microctonus</taxon>
    </lineage>
</organism>
<dbReference type="AlphaFoldDB" id="A0AA39KWZ4"/>
<proteinExistence type="predicted"/>
<evidence type="ECO:0000313" key="2">
    <source>
        <dbReference type="Proteomes" id="UP001168990"/>
    </source>
</evidence>
<gene>
    <name evidence="1" type="ORF">PV328_000932</name>
</gene>
<protein>
    <submittedName>
        <fullName evidence="1">Uncharacterized protein</fullName>
    </submittedName>
</protein>
<accession>A0AA39KWZ4</accession>